<dbReference type="InterPro" id="IPR050148">
    <property type="entry name" value="Terpene_synthase-like"/>
</dbReference>
<dbReference type="GO" id="GO:0010333">
    <property type="term" value="F:terpene synthase activity"/>
    <property type="evidence" value="ECO:0007669"/>
    <property type="project" value="InterPro"/>
</dbReference>
<accession>A0A9J5YPW2</accession>
<dbReference type="EMBL" id="JACXVP010000006">
    <property type="protein sequence ID" value="KAG5601156.1"/>
    <property type="molecule type" value="Genomic_DNA"/>
</dbReference>
<evidence type="ECO:0000313" key="2">
    <source>
        <dbReference type="EMBL" id="KAG5601156.1"/>
    </source>
</evidence>
<dbReference type="Proteomes" id="UP000824120">
    <property type="component" value="Chromosome 6"/>
</dbReference>
<dbReference type="GO" id="GO:0016114">
    <property type="term" value="P:terpenoid biosynthetic process"/>
    <property type="evidence" value="ECO:0007669"/>
    <property type="project" value="InterPro"/>
</dbReference>
<dbReference type="AlphaFoldDB" id="A0A9J5YPW2"/>
<organism evidence="2 3">
    <name type="scientific">Solanum commersonii</name>
    <name type="common">Commerson's wild potato</name>
    <name type="synonym">Commerson's nightshade</name>
    <dbReference type="NCBI Taxonomy" id="4109"/>
    <lineage>
        <taxon>Eukaryota</taxon>
        <taxon>Viridiplantae</taxon>
        <taxon>Streptophyta</taxon>
        <taxon>Embryophyta</taxon>
        <taxon>Tracheophyta</taxon>
        <taxon>Spermatophyta</taxon>
        <taxon>Magnoliopsida</taxon>
        <taxon>eudicotyledons</taxon>
        <taxon>Gunneridae</taxon>
        <taxon>Pentapetalae</taxon>
        <taxon>asterids</taxon>
        <taxon>lamiids</taxon>
        <taxon>Solanales</taxon>
        <taxon>Solanaceae</taxon>
        <taxon>Solanoideae</taxon>
        <taxon>Solaneae</taxon>
        <taxon>Solanum</taxon>
    </lineage>
</organism>
<sequence length="82" mass="9445">MIYPDVFKQFMDHNGNLKETLINDDVQGLLSLYEASHMRIHDEEILEETLTFTTTHLESLLPNLTNNSLKVQVTEAFKSAYS</sequence>
<dbReference type="PANTHER" id="PTHR31225">
    <property type="entry name" value="OS04G0344100 PROTEIN-RELATED"/>
    <property type="match status" value="1"/>
</dbReference>
<dbReference type="Pfam" id="PF01397">
    <property type="entry name" value="Terpene_synth"/>
    <property type="match status" value="1"/>
</dbReference>
<comment type="caution">
    <text evidence="2">The sequence shown here is derived from an EMBL/GenBank/DDBJ whole genome shotgun (WGS) entry which is preliminary data.</text>
</comment>
<feature type="domain" description="Terpene synthase N-terminal" evidence="1">
    <location>
        <begin position="2"/>
        <end position="76"/>
    </location>
</feature>
<dbReference type="OrthoDB" id="1919121at2759"/>
<proteinExistence type="predicted"/>
<keyword evidence="3" id="KW-1185">Reference proteome</keyword>
<protein>
    <recommendedName>
        <fullName evidence="1">Terpene synthase N-terminal domain-containing protein</fullName>
    </recommendedName>
</protein>
<evidence type="ECO:0000313" key="3">
    <source>
        <dbReference type="Proteomes" id="UP000824120"/>
    </source>
</evidence>
<dbReference type="InterPro" id="IPR036965">
    <property type="entry name" value="Terpene_synth_N_sf"/>
</dbReference>
<reference evidence="2 3" key="1">
    <citation type="submission" date="2020-09" db="EMBL/GenBank/DDBJ databases">
        <title>De no assembly of potato wild relative species, Solanum commersonii.</title>
        <authorList>
            <person name="Cho K."/>
        </authorList>
    </citation>
    <scope>NUCLEOTIDE SEQUENCE [LARGE SCALE GENOMIC DNA]</scope>
    <source>
        <strain evidence="2">LZ3.2</strain>
        <tissue evidence="2">Leaf</tissue>
    </source>
</reference>
<dbReference type="SUPFAM" id="SSF48239">
    <property type="entry name" value="Terpenoid cyclases/Protein prenyltransferases"/>
    <property type="match status" value="1"/>
</dbReference>
<dbReference type="PANTHER" id="PTHR31225:SF233">
    <property type="entry name" value="CEMBRATRIENOL SYNTHASE 2A"/>
    <property type="match status" value="1"/>
</dbReference>
<dbReference type="Gene3D" id="1.50.10.130">
    <property type="entry name" value="Terpene synthase, N-terminal domain"/>
    <property type="match status" value="1"/>
</dbReference>
<gene>
    <name evidence="2" type="ORF">H5410_032526</name>
</gene>
<name>A0A9J5YPW2_SOLCO</name>
<dbReference type="InterPro" id="IPR001906">
    <property type="entry name" value="Terpene_synth_N"/>
</dbReference>
<dbReference type="InterPro" id="IPR008930">
    <property type="entry name" value="Terpenoid_cyclase/PrenylTrfase"/>
</dbReference>
<evidence type="ECO:0000259" key="1">
    <source>
        <dbReference type="Pfam" id="PF01397"/>
    </source>
</evidence>